<dbReference type="HOGENOM" id="CLU_879626_0_0_0"/>
<dbReference type="Proteomes" id="UP000001025">
    <property type="component" value="Chromosome"/>
</dbReference>
<reference evidence="3 4" key="1">
    <citation type="journal article" date="2003" name="Proc. Natl. Acad. Sci. U.S.A.">
        <title>Complete genome sequence of the marine planctomycete Pirellula sp. strain 1.</title>
        <authorList>
            <person name="Gloeckner F.O."/>
            <person name="Kube M."/>
            <person name="Bauer M."/>
            <person name="Teeling H."/>
            <person name="Lombardot T."/>
            <person name="Ludwig W."/>
            <person name="Gade D."/>
            <person name="Beck A."/>
            <person name="Borzym K."/>
            <person name="Heitmann K."/>
            <person name="Rabus R."/>
            <person name="Schlesner H."/>
            <person name="Amann R."/>
            <person name="Reinhardt R."/>
        </authorList>
    </citation>
    <scope>NUCLEOTIDE SEQUENCE [LARGE SCALE GENOMIC DNA]</scope>
    <source>
        <strain evidence="4">DSM 10527 / NCIMB 13988 / SH1</strain>
    </source>
</reference>
<sequence length="316" mass="31608">MARTFRLTFLSRLRGLQMRWFLLGWSICAIMCSAGNAQAAVVGGNSSSDFLTADLELALLPLVVGGVVVDAELSGLASSSGVSPAPYSENPSAVSINANAGIIPGGSSGDVLDVTSSAVTPSVSSNVDGLSGIRFANSSHSIANLDLSVVELASADLISITAVAINVTSAVNGEFGSLDSVGTMNVEDLVIRVGNSVVATLDGTIAPNTGINLSVSSGGLPLDIEGASLILNEQVTTGDGTSSLGLATNAISLRFIETEVTGVGELNGSVLVGQTTAGLQASAVPEPSSLALLGVVGFGGAFWRGRRKVAGSASQV</sequence>
<dbReference type="InParanoid" id="Q7UXP1"/>
<keyword evidence="4" id="KW-1185">Reference proteome</keyword>
<dbReference type="EnsemblBacteria" id="CAD71965">
    <property type="protein sequence ID" value="CAD71965"/>
    <property type="gene ID" value="RB1208"/>
</dbReference>
<dbReference type="InterPro" id="IPR013424">
    <property type="entry name" value="Ice-binding_C"/>
</dbReference>
<evidence type="ECO:0000313" key="4">
    <source>
        <dbReference type="Proteomes" id="UP000001025"/>
    </source>
</evidence>
<evidence type="ECO:0000313" key="3">
    <source>
        <dbReference type="EMBL" id="CAD71965.1"/>
    </source>
</evidence>
<dbReference type="KEGG" id="rba:RB1208"/>
<name>Q7UXP1_RHOBA</name>
<evidence type="ECO:0000259" key="2">
    <source>
        <dbReference type="Pfam" id="PF07589"/>
    </source>
</evidence>
<gene>
    <name evidence="3" type="ordered locus">RB1208</name>
</gene>
<dbReference type="NCBIfam" id="TIGR02595">
    <property type="entry name" value="PEP_CTERM"/>
    <property type="match status" value="1"/>
</dbReference>
<dbReference type="eggNOG" id="ENOG502ZM22">
    <property type="taxonomic scope" value="Bacteria"/>
</dbReference>
<dbReference type="PATRIC" id="fig|243090.15.peg.553"/>
<dbReference type="AlphaFoldDB" id="Q7UXP1"/>
<organism evidence="3 4">
    <name type="scientific">Rhodopirellula baltica (strain DSM 10527 / NCIMB 13988 / SH1)</name>
    <dbReference type="NCBI Taxonomy" id="243090"/>
    <lineage>
        <taxon>Bacteria</taxon>
        <taxon>Pseudomonadati</taxon>
        <taxon>Planctomycetota</taxon>
        <taxon>Planctomycetia</taxon>
        <taxon>Pirellulales</taxon>
        <taxon>Pirellulaceae</taxon>
        <taxon>Rhodopirellula</taxon>
    </lineage>
</organism>
<dbReference type="RefSeq" id="WP_011118264.1">
    <property type="nucleotide sequence ID" value="NC_005027.1"/>
</dbReference>
<keyword evidence="1" id="KW-0732">Signal</keyword>
<proteinExistence type="predicted"/>
<feature type="signal peptide" evidence="1">
    <location>
        <begin position="1"/>
        <end position="39"/>
    </location>
</feature>
<feature type="domain" description="Ice-binding protein C-terminal" evidence="2">
    <location>
        <begin position="283"/>
        <end position="307"/>
    </location>
</feature>
<accession>Q7UXP1</accession>
<dbReference type="Pfam" id="PF07589">
    <property type="entry name" value="PEP-CTERM"/>
    <property type="match status" value="1"/>
</dbReference>
<protein>
    <recommendedName>
        <fullName evidence="2">Ice-binding protein C-terminal domain-containing protein</fullName>
    </recommendedName>
</protein>
<dbReference type="EMBL" id="BX294135">
    <property type="protein sequence ID" value="CAD71965.1"/>
    <property type="molecule type" value="Genomic_DNA"/>
</dbReference>
<evidence type="ECO:0000256" key="1">
    <source>
        <dbReference type="SAM" id="SignalP"/>
    </source>
</evidence>
<feature type="chain" id="PRO_5004294365" description="Ice-binding protein C-terminal domain-containing protein" evidence="1">
    <location>
        <begin position="40"/>
        <end position="316"/>
    </location>
</feature>